<sequence>MPAMSRSLLLAGATLCALVLGGCTAPTPEPAPPTNGSTSPAEARLRDAAPAGLVIGAAVAGGGHHVSAGYPDPFPNDQAYRELLAGEFSSLTPENQLKWEFVHPARDEYRFGPADDIVSFAEEHGQAVRGHALLWHSQNPAWLADGEFSDEELRAILHEHITTVVGRYAGRIAQWDVANEIFGDDGAPRSENLWIARLGIGIVGDAFRWAHEADPAAVLFLNDYGIESRGPKADAYLSLAQQLLADGVPLGGLGVQGHLSMSYPQPSAVAENLARFAELGLAIAVTEADVRMPLDGAPTPTQLAQQSQWFADLVEACRATGRCTSFTVWGVGDHYSWVPSVFPDEGAATPWWEDFSRKPAYDGLFEALNR</sequence>
<dbReference type="OrthoDB" id="9815836at2"/>
<evidence type="ECO:0000313" key="13">
    <source>
        <dbReference type="Proteomes" id="UP000322159"/>
    </source>
</evidence>
<dbReference type="GO" id="GO:0031176">
    <property type="term" value="F:endo-1,4-beta-xylanase activity"/>
    <property type="evidence" value="ECO:0007669"/>
    <property type="project" value="UniProtKB-EC"/>
</dbReference>
<keyword evidence="6 9" id="KW-0119">Carbohydrate metabolism</keyword>
<dbReference type="EC" id="3.2.1.8" evidence="9"/>
<evidence type="ECO:0000256" key="2">
    <source>
        <dbReference type="ARBA" id="ARBA00007495"/>
    </source>
</evidence>
<name>A0A5C1Y759_9MICO</name>
<evidence type="ECO:0000256" key="1">
    <source>
        <dbReference type="ARBA" id="ARBA00000681"/>
    </source>
</evidence>
<dbReference type="AlphaFoldDB" id="A0A5C1Y759"/>
<evidence type="ECO:0000256" key="5">
    <source>
        <dbReference type="ARBA" id="ARBA00022801"/>
    </source>
</evidence>
<evidence type="ECO:0000256" key="6">
    <source>
        <dbReference type="ARBA" id="ARBA00023277"/>
    </source>
</evidence>
<dbReference type="PRINTS" id="PR00134">
    <property type="entry name" value="GLHYDRLASE10"/>
</dbReference>
<dbReference type="PROSITE" id="PS51257">
    <property type="entry name" value="PROKAR_LIPOPROTEIN"/>
    <property type="match status" value="1"/>
</dbReference>
<feature type="signal peptide" evidence="10">
    <location>
        <begin position="1"/>
        <end position="25"/>
    </location>
</feature>
<dbReference type="KEGG" id="lyk:FLP23_07850"/>
<organism evidence="12 13">
    <name type="scientific">Protaetiibacter larvae</name>
    <dbReference type="NCBI Taxonomy" id="2592654"/>
    <lineage>
        <taxon>Bacteria</taxon>
        <taxon>Bacillati</taxon>
        <taxon>Actinomycetota</taxon>
        <taxon>Actinomycetes</taxon>
        <taxon>Micrococcales</taxon>
        <taxon>Microbacteriaceae</taxon>
        <taxon>Protaetiibacter</taxon>
    </lineage>
</organism>
<dbReference type="RefSeq" id="WP_149325341.1">
    <property type="nucleotide sequence ID" value="NZ_CP043504.1"/>
</dbReference>
<keyword evidence="3 12" id="KW-0858">Xylan degradation</keyword>
<dbReference type="Proteomes" id="UP000322159">
    <property type="component" value="Chromosome"/>
</dbReference>
<evidence type="ECO:0000259" key="11">
    <source>
        <dbReference type="PROSITE" id="PS51760"/>
    </source>
</evidence>
<comment type="similarity">
    <text evidence="2 9">Belongs to the glycosyl hydrolase 10 (cellulase F) family.</text>
</comment>
<dbReference type="InterPro" id="IPR044846">
    <property type="entry name" value="GH10"/>
</dbReference>
<keyword evidence="5 9" id="KW-0378">Hydrolase</keyword>
<dbReference type="SMART" id="SM00633">
    <property type="entry name" value="Glyco_10"/>
    <property type="match status" value="1"/>
</dbReference>
<evidence type="ECO:0000256" key="10">
    <source>
        <dbReference type="SAM" id="SignalP"/>
    </source>
</evidence>
<evidence type="ECO:0000256" key="8">
    <source>
        <dbReference type="ARBA" id="ARBA00023326"/>
    </source>
</evidence>
<proteinExistence type="inferred from homology"/>
<dbReference type="Pfam" id="PF00331">
    <property type="entry name" value="Glyco_hydro_10"/>
    <property type="match status" value="1"/>
</dbReference>
<keyword evidence="13" id="KW-1185">Reference proteome</keyword>
<feature type="chain" id="PRO_5039565900" description="Beta-xylanase" evidence="10">
    <location>
        <begin position="26"/>
        <end position="370"/>
    </location>
</feature>
<keyword evidence="8 9" id="KW-0624">Polysaccharide degradation</keyword>
<dbReference type="GO" id="GO:0045493">
    <property type="term" value="P:xylan catabolic process"/>
    <property type="evidence" value="ECO:0007669"/>
    <property type="project" value="UniProtKB-KW"/>
</dbReference>
<dbReference type="PANTHER" id="PTHR31490:SF88">
    <property type="entry name" value="BETA-XYLANASE"/>
    <property type="match status" value="1"/>
</dbReference>
<gene>
    <name evidence="12" type="ORF">FLP23_07850</name>
</gene>
<protein>
    <recommendedName>
        <fullName evidence="9">Beta-xylanase</fullName>
        <ecNumber evidence="9">3.2.1.8</ecNumber>
    </recommendedName>
</protein>
<dbReference type="EMBL" id="CP043504">
    <property type="protein sequence ID" value="QEO09923.1"/>
    <property type="molecule type" value="Genomic_DNA"/>
</dbReference>
<evidence type="ECO:0000256" key="9">
    <source>
        <dbReference type="RuleBase" id="RU361174"/>
    </source>
</evidence>
<accession>A0A5C1Y759</accession>
<comment type="catalytic activity">
    <reaction evidence="1 9">
        <text>Endohydrolysis of (1-&gt;4)-beta-D-xylosidic linkages in xylans.</text>
        <dbReference type="EC" id="3.2.1.8"/>
    </reaction>
</comment>
<dbReference type="SUPFAM" id="SSF51445">
    <property type="entry name" value="(Trans)glycosidases"/>
    <property type="match status" value="1"/>
</dbReference>
<dbReference type="PANTHER" id="PTHR31490">
    <property type="entry name" value="GLYCOSYL HYDROLASE"/>
    <property type="match status" value="1"/>
</dbReference>
<dbReference type="InterPro" id="IPR017853">
    <property type="entry name" value="GH"/>
</dbReference>
<evidence type="ECO:0000256" key="3">
    <source>
        <dbReference type="ARBA" id="ARBA00022651"/>
    </source>
</evidence>
<dbReference type="Gene3D" id="3.20.20.80">
    <property type="entry name" value="Glycosidases"/>
    <property type="match status" value="1"/>
</dbReference>
<evidence type="ECO:0000256" key="7">
    <source>
        <dbReference type="ARBA" id="ARBA00023295"/>
    </source>
</evidence>
<keyword evidence="4 10" id="KW-0732">Signal</keyword>
<reference evidence="12 13" key="1">
    <citation type="submission" date="2019-09" db="EMBL/GenBank/DDBJ databases">
        <title>Genome sequencing of strain KACC 19322.</title>
        <authorList>
            <person name="Heo J."/>
            <person name="Kim S.-J."/>
            <person name="Kim J.-S."/>
            <person name="Hong S.-B."/>
            <person name="Kwon S.-W."/>
        </authorList>
    </citation>
    <scope>NUCLEOTIDE SEQUENCE [LARGE SCALE GENOMIC DNA]</scope>
    <source>
        <strain evidence="12 13">KACC 19322</strain>
    </source>
</reference>
<dbReference type="InterPro" id="IPR001000">
    <property type="entry name" value="GH10_dom"/>
</dbReference>
<dbReference type="PROSITE" id="PS51760">
    <property type="entry name" value="GH10_2"/>
    <property type="match status" value="1"/>
</dbReference>
<keyword evidence="7 9" id="KW-0326">Glycosidase</keyword>
<evidence type="ECO:0000313" key="12">
    <source>
        <dbReference type="EMBL" id="QEO09923.1"/>
    </source>
</evidence>
<feature type="domain" description="GH10" evidence="11">
    <location>
        <begin position="75"/>
        <end position="367"/>
    </location>
</feature>
<evidence type="ECO:0000256" key="4">
    <source>
        <dbReference type="ARBA" id="ARBA00022729"/>
    </source>
</evidence>